<evidence type="ECO:0000313" key="2">
    <source>
        <dbReference type="EMBL" id="ELW72015.1"/>
    </source>
</evidence>
<reference evidence="3" key="1">
    <citation type="submission" date="2012-07" db="EMBL/GenBank/DDBJ databases">
        <title>Genome of the Chinese tree shrew, a rising model animal genetically related to primates.</title>
        <authorList>
            <person name="Zhang G."/>
            <person name="Fan Y."/>
            <person name="Yao Y."/>
            <person name="Huang Z."/>
        </authorList>
    </citation>
    <scope>NUCLEOTIDE SEQUENCE [LARGE SCALE GENOMIC DNA]</scope>
</reference>
<organism evidence="2 3">
    <name type="scientific">Tupaia chinensis</name>
    <name type="common">Chinese tree shrew</name>
    <name type="synonym">Tupaia belangeri chinensis</name>
    <dbReference type="NCBI Taxonomy" id="246437"/>
    <lineage>
        <taxon>Eukaryota</taxon>
        <taxon>Metazoa</taxon>
        <taxon>Chordata</taxon>
        <taxon>Craniata</taxon>
        <taxon>Vertebrata</taxon>
        <taxon>Euteleostomi</taxon>
        <taxon>Mammalia</taxon>
        <taxon>Eutheria</taxon>
        <taxon>Euarchontoglires</taxon>
        <taxon>Scandentia</taxon>
        <taxon>Tupaiidae</taxon>
        <taxon>Tupaia</taxon>
    </lineage>
</organism>
<reference evidence="3" key="2">
    <citation type="journal article" date="2013" name="Nat. Commun.">
        <title>Genome of the Chinese tree shrew.</title>
        <authorList>
            <person name="Fan Y."/>
            <person name="Huang Z.Y."/>
            <person name="Cao C.C."/>
            <person name="Chen C.S."/>
            <person name="Chen Y.X."/>
            <person name="Fan D.D."/>
            <person name="He J."/>
            <person name="Hou H.L."/>
            <person name="Hu L."/>
            <person name="Hu X.T."/>
            <person name="Jiang X.T."/>
            <person name="Lai R."/>
            <person name="Lang Y.S."/>
            <person name="Liang B."/>
            <person name="Liao S.G."/>
            <person name="Mu D."/>
            <person name="Ma Y.Y."/>
            <person name="Niu Y.Y."/>
            <person name="Sun X.Q."/>
            <person name="Xia J.Q."/>
            <person name="Xiao J."/>
            <person name="Xiong Z.Q."/>
            <person name="Xu L."/>
            <person name="Yang L."/>
            <person name="Zhang Y."/>
            <person name="Zhao W."/>
            <person name="Zhao X.D."/>
            <person name="Zheng Y.T."/>
            <person name="Zhou J.M."/>
            <person name="Zhu Y.B."/>
            <person name="Zhang G.J."/>
            <person name="Wang J."/>
            <person name="Yao Y.G."/>
        </authorList>
    </citation>
    <scope>NUCLEOTIDE SEQUENCE [LARGE SCALE GENOMIC DNA]</scope>
</reference>
<feature type="region of interest" description="Disordered" evidence="1">
    <location>
        <begin position="52"/>
        <end position="122"/>
    </location>
</feature>
<proteinExistence type="predicted"/>
<accession>L9LAC0</accession>
<dbReference type="EMBL" id="KB320448">
    <property type="protein sequence ID" value="ELW72015.1"/>
    <property type="molecule type" value="Genomic_DNA"/>
</dbReference>
<feature type="compositionally biased region" description="Polar residues" evidence="1">
    <location>
        <begin position="112"/>
        <end position="122"/>
    </location>
</feature>
<dbReference type="Proteomes" id="UP000011518">
    <property type="component" value="Unassembled WGS sequence"/>
</dbReference>
<evidence type="ECO:0000313" key="3">
    <source>
        <dbReference type="Proteomes" id="UP000011518"/>
    </source>
</evidence>
<feature type="compositionally biased region" description="Acidic residues" evidence="1">
    <location>
        <begin position="64"/>
        <end position="75"/>
    </location>
</feature>
<keyword evidence="3" id="KW-1185">Reference proteome</keyword>
<feature type="compositionally biased region" description="Basic and acidic residues" evidence="1">
    <location>
        <begin position="98"/>
        <end position="107"/>
    </location>
</feature>
<sequence>MCNTLKYANIEERTGYGGGFNESENVEYIEREEPDGEYDEFGCKKKNYRGKAVGPASILKEVEDKESEGEEENEDDFSKYKLDEDKDEYDADLSKYNLDAREEDSNKKKPNRSFSKSQSSHS</sequence>
<protein>
    <submittedName>
        <fullName evidence="2">Zinc finger Ran-binding domain-containing protein 2</fullName>
    </submittedName>
</protein>
<evidence type="ECO:0000256" key="1">
    <source>
        <dbReference type="SAM" id="MobiDB-lite"/>
    </source>
</evidence>
<dbReference type="InParanoid" id="L9LAC0"/>
<dbReference type="STRING" id="246437.L9LAC0"/>
<name>L9LAC0_TUPCH</name>
<dbReference type="AlphaFoldDB" id="L9LAC0"/>
<gene>
    <name evidence="2" type="ORF">TREES_T100010438</name>
</gene>